<evidence type="ECO:0000256" key="15">
    <source>
        <dbReference type="ARBA" id="ARBA00023201"/>
    </source>
</evidence>
<keyword evidence="1 16" id="KW-0813">Transport</keyword>
<dbReference type="PIRSF" id="PIRSF009437">
    <property type="entry name" value="NQR-1_subunit_C"/>
    <property type="match status" value="1"/>
</dbReference>
<dbReference type="InterPro" id="IPR010204">
    <property type="entry name" value="NqrC"/>
</dbReference>
<comment type="catalytic activity">
    <reaction evidence="16 17">
        <text>a ubiquinone + n Na(+)(in) + NADH + H(+) = a ubiquinol + n Na(+)(out) + NAD(+)</text>
        <dbReference type="Rhea" id="RHEA:47748"/>
        <dbReference type="Rhea" id="RHEA-COMP:9565"/>
        <dbReference type="Rhea" id="RHEA-COMP:9566"/>
        <dbReference type="ChEBI" id="CHEBI:15378"/>
        <dbReference type="ChEBI" id="CHEBI:16389"/>
        <dbReference type="ChEBI" id="CHEBI:17976"/>
        <dbReference type="ChEBI" id="CHEBI:29101"/>
        <dbReference type="ChEBI" id="CHEBI:57540"/>
        <dbReference type="ChEBI" id="CHEBI:57945"/>
        <dbReference type="EC" id="7.2.1.1"/>
    </reaction>
</comment>
<dbReference type="NCBIfam" id="TIGR01938">
    <property type="entry name" value="nqrC"/>
    <property type="match status" value="1"/>
</dbReference>
<dbReference type="PANTHER" id="PTHR37838:SF1">
    <property type="entry name" value="NA(+)-TRANSLOCATING NADH-QUINONE REDUCTASE SUBUNIT C"/>
    <property type="match status" value="1"/>
</dbReference>
<keyword evidence="11 16" id="KW-0915">Sodium</keyword>
<keyword evidence="9 16" id="KW-1133">Transmembrane helix</keyword>
<sequence length="262" mass="27896">MSSQKESTARTLTVALLVCLVCSVFVAGAAVALKPIQVDNRLLDKQRSILAIAGLGDASMSSAQVKDMFKGTITAKLVDLQSGKFSDAKDPVTFDPLKAAKDPKLSSVLPGEQDIASIKRLERYTTVYVVEKDGQTDTVILPIRGYGLWSTLYGFIALKGDLNTVVGMGFYQHAETPGLGGEVDNPKWKGQWPGKTLFDQDGKLAVAVVKGGVDPQSPKAEHQVDALAGATLTSKGVDNLLKFWLGQNGFGPFIANLRAGEA</sequence>
<evidence type="ECO:0000256" key="13">
    <source>
        <dbReference type="ARBA" id="ARBA00023075"/>
    </source>
</evidence>
<feature type="modified residue" description="FMN phosphoryl threonine" evidence="16">
    <location>
        <position position="231"/>
    </location>
</feature>
<keyword evidence="12 16" id="KW-0406">Ion transport</keyword>
<organism evidence="19 20">
    <name type="scientific">Pseudomonas aestuarii</name>
    <dbReference type="NCBI Taxonomy" id="3018340"/>
    <lineage>
        <taxon>Bacteria</taxon>
        <taxon>Pseudomonadati</taxon>
        <taxon>Pseudomonadota</taxon>
        <taxon>Gammaproteobacteria</taxon>
        <taxon>Pseudomonadales</taxon>
        <taxon>Pseudomonadaceae</taxon>
        <taxon>Pseudomonas</taxon>
    </lineage>
</organism>
<evidence type="ECO:0000256" key="10">
    <source>
        <dbReference type="ARBA" id="ARBA00023027"/>
    </source>
</evidence>
<keyword evidence="6 16" id="KW-0288">FMN</keyword>
<evidence type="ECO:0000256" key="7">
    <source>
        <dbReference type="ARBA" id="ARBA00022692"/>
    </source>
</evidence>
<evidence type="ECO:0000256" key="14">
    <source>
        <dbReference type="ARBA" id="ARBA00023136"/>
    </source>
</evidence>
<gene>
    <name evidence="16" type="primary">nqrC</name>
    <name evidence="19" type="ORF">PH586_15495</name>
</gene>
<comment type="caution">
    <text evidence="16">Lacks conserved residue(s) required for the propagation of feature annotation.</text>
</comment>
<comment type="subunit">
    <text evidence="16 17">Composed of six subunits; NqrA, NqrB, NqrC, NqrD, NqrE and NqrF.</text>
</comment>
<feature type="domain" description="FMN-binding" evidence="18">
    <location>
        <begin position="147"/>
        <end position="248"/>
    </location>
</feature>
<keyword evidence="5 16" id="KW-0285">Flavoprotein</keyword>
<evidence type="ECO:0000256" key="16">
    <source>
        <dbReference type="HAMAP-Rule" id="MF_00427"/>
    </source>
</evidence>
<evidence type="ECO:0000313" key="20">
    <source>
        <dbReference type="Proteomes" id="UP001212042"/>
    </source>
</evidence>
<comment type="cofactor">
    <cofactor evidence="16 17">
        <name>FMN</name>
        <dbReference type="ChEBI" id="CHEBI:58210"/>
    </cofactor>
</comment>
<evidence type="ECO:0000256" key="17">
    <source>
        <dbReference type="PIRNR" id="PIRNR009437"/>
    </source>
</evidence>
<dbReference type="Proteomes" id="UP001212042">
    <property type="component" value="Unassembled WGS sequence"/>
</dbReference>
<dbReference type="PANTHER" id="PTHR37838">
    <property type="entry name" value="NA(+)-TRANSLOCATING NADH-QUINONE REDUCTASE SUBUNIT C"/>
    <property type="match status" value="1"/>
</dbReference>
<dbReference type="HAMAP" id="MF_00427">
    <property type="entry name" value="NqrC"/>
    <property type="match status" value="1"/>
</dbReference>
<keyword evidence="4 16" id="KW-0597">Phosphoprotein</keyword>
<evidence type="ECO:0000256" key="6">
    <source>
        <dbReference type="ARBA" id="ARBA00022643"/>
    </source>
</evidence>
<evidence type="ECO:0000256" key="12">
    <source>
        <dbReference type="ARBA" id="ARBA00023065"/>
    </source>
</evidence>
<evidence type="ECO:0000256" key="8">
    <source>
        <dbReference type="ARBA" id="ARBA00022967"/>
    </source>
</evidence>
<keyword evidence="13 16" id="KW-0830">Ubiquinone</keyword>
<dbReference type="RefSeq" id="WP_271348664.1">
    <property type="nucleotide sequence ID" value="NZ_JAQJZJ010000007.1"/>
</dbReference>
<evidence type="ECO:0000256" key="9">
    <source>
        <dbReference type="ARBA" id="ARBA00022989"/>
    </source>
</evidence>
<evidence type="ECO:0000256" key="3">
    <source>
        <dbReference type="ARBA" id="ARBA00022519"/>
    </source>
</evidence>
<keyword evidence="8 16" id="KW-1278">Translocase</keyword>
<keyword evidence="3" id="KW-0997">Cell inner membrane</keyword>
<name>A0ABT4XHW6_9PSED</name>
<dbReference type="EC" id="7.2.1.1" evidence="16 17"/>
<keyword evidence="15 16" id="KW-0739">Sodium transport</keyword>
<protein>
    <recommendedName>
        <fullName evidence="16 17">Na(+)-translocating NADH-quinone reductase subunit C</fullName>
        <shortName evidence="16 17">Na(+)-NQR subunit C</shortName>
        <shortName evidence="16 17">Na(+)-translocating NQR subunit C</shortName>
        <ecNumber evidence="16 17">7.2.1.1</ecNumber>
    </recommendedName>
    <alternativeName>
        <fullName evidence="16 17">NQR complex subunit C</fullName>
    </alternativeName>
    <alternativeName>
        <fullName evidence="16 17">NQR-1 subunit C</fullName>
    </alternativeName>
</protein>
<reference evidence="19 20" key="1">
    <citation type="submission" date="2023-01" db="EMBL/GenBank/DDBJ databases">
        <title>Pseudomonas SA3-5T sp. nov., isolated from tidal flat sediment.</title>
        <authorList>
            <person name="Kim H.S."/>
            <person name="Kim J.-S."/>
            <person name="Suh M.K."/>
            <person name="Eom M.K."/>
            <person name="Lee J.-S."/>
        </authorList>
    </citation>
    <scope>NUCLEOTIDE SEQUENCE [LARGE SCALE GENOMIC DNA]</scope>
    <source>
        <strain evidence="19 20">SA3-5</strain>
    </source>
</reference>
<evidence type="ECO:0000256" key="1">
    <source>
        <dbReference type="ARBA" id="ARBA00022448"/>
    </source>
</evidence>
<keyword evidence="10 16" id="KW-0520">NAD</keyword>
<dbReference type="Pfam" id="PF04205">
    <property type="entry name" value="FMN_bind"/>
    <property type="match status" value="1"/>
</dbReference>
<dbReference type="NCBIfam" id="NF003749">
    <property type="entry name" value="PRK05346.1-5"/>
    <property type="match status" value="1"/>
</dbReference>
<dbReference type="SMART" id="SM00900">
    <property type="entry name" value="FMN_bind"/>
    <property type="match status" value="1"/>
</dbReference>
<accession>A0ABT4XHW6</accession>
<evidence type="ECO:0000259" key="18">
    <source>
        <dbReference type="SMART" id="SM00900"/>
    </source>
</evidence>
<comment type="similarity">
    <text evidence="16 17">Belongs to the NqrC family.</text>
</comment>
<comment type="caution">
    <text evidence="19">The sequence shown here is derived from an EMBL/GenBank/DDBJ whole genome shotgun (WGS) entry which is preliminary data.</text>
</comment>
<keyword evidence="2 16" id="KW-1003">Cell membrane</keyword>
<keyword evidence="20" id="KW-1185">Reference proteome</keyword>
<evidence type="ECO:0000256" key="11">
    <source>
        <dbReference type="ARBA" id="ARBA00023053"/>
    </source>
</evidence>
<evidence type="ECO:0000256" key="4">
    <source>
        <dbReference type="ARBA" id="ARBA00022553"/>
    </source>
</evidence>
<comment type="subcellular location">
    <subcellularLocation>
        <location evidence="16">Cell membrane</location>
        <topology evidence="16">Single-pass membrane protein</topology>
    </subcellularLocation>
</comment>
<keyword evidence="7 16" id="KW-0812">Transmembrane</keyword>
<comment type="function">
    <text evidence="16">NQR complex catalyzes the reduction of ubiquinone-1 to ubiquinol by two successive reactions, coupled with the transport of Na(+) ions from the cytoplasm to the periplasm. NqrA to NqrE are probably involved in the second step, the conversion of ubisemiquinone to ubiquinol.</text>
</comment>
<proteinExistence type="inferred from homology"/>
<dbReference type="InterPro" id="IPR007329">
    <property type="entry name" value="FMN-bd"/>
</dbReference>
<evidence type="ECO:0000256" key="2">
    <source>
        <dbReference type="ARBA" id="ARBA00022475"/>
    </source>
</evidence>
<keyword evidence="14 16" id="KW-0472">Membrane</keyword>
<dbReference type="EMBL" id="JAQJZJ010000007">
    <property type="protein sequence ID" value="MDA7087794.1"/>
    <property type="molecule type" value="Genomic_DNA"/>
</dbReference>
<evidence type="ECO:0000256" key="5">
    <source>
        <dbReference type="ARBA" id="ARBA00022630"/>
    </source>
</evidence>
<evidence type="ECO:0000313" key="19">
    <source>
        <dbReference type="EMBL" id="MDA7087794.1"/>
    </source>
</evidence>